<feature type="transmembrane region" description="Helical" evidence="1">
    <location>
        <begin position="343"/>
        <end position="362"/>
    </location>
</feature>
<reference evidence="3" key="1">
    <citation type="submission" date="2020-07" db="EMBL/GenBank/DDBJ databases">
        <title>Huge and variable diversity of episymbiotic CPR bacteria and DPANN archaea in groundwater ecosystems.</title>
        <authorList>
            <person name="He C.Y."/>
            <person name="Keren R."/>
            <person name="Whittaker M."/>
            <person name="Farag I.F."/>
            <person name="Doudna J."/>
            <person name="Cate J.H.D."/>
            <person name="Banfield J.F."/>
        </authorList>
    </citation>
    <scope>NUCLEOTIDE SEQUENCE</scope>
    <source>
        <strain evidence="3">NC_groundwater_763_Ag_S-0.2um_68_21</strain>
    </source>
</reference>
<keyword evidence="1" id="KW-0472">Membrane</keyword>
<accession>A0A932MNP5</accession>
<evidence type="ECO:0000259" key="2">
    <source>
        <dbReference type="Pfam" id="PF06808"/>
    </source>
</evidence>
<feature type="transmembrane region" description="Helical" evidence="1">
    <location>
        <begin position="419"/>
        <end position="440"/>
    </location>
</feature>
<feature type="transmembrane region" description="Helical" evidence="1">
    <location>
        <begin position="498"/>
        <end position="525"/>
    </location>
</feature>
<dbReference type="InterPro" id="IPR011853">
    <property type="entry name" value="TRAP_DctM-Dct_fused"/>
</dbReference>
<feature type="transmembrane region" description="Helical" evidence="1">
    <location>
        <begin position="74"/>
        <end position="92"/>
    </location>
</feature>
<comment type="caution">
    <text evidence="3">The sequence shown here is derived from an EMBL/GenBank/DDBJ whole genome shotgun (WGS) entry which is preliminary data.</text>
</comment>
<keyword evidence="1" id="KW-1133">Transmembrane helix</keyword>
<feature type="transmembrane region" description="Helical" evidence="1">
    <location>
        <begin position="447"/>
        <end position="469"/>
    </location>
</feature>
<feature type="transmembrane region" description="Helical" evidence="1">
    <location>
        <begin position="261"/>
        <end position="288"/>
    </location>
</feature>
<feature type="transmembrane region" description="Helical" evidence="1">
    <location>
        <begin position="98"/>
        <end position="120"/>
    </location>
</feature>
<feature type="transmembrane region" description="Helical" evidence="1">
    <location>
        <begin position="44"/>
        <end position="62"/>
    </location>
</feature>
<keyword evidence="1" id="KW-0812">Transmembrane</keyword>
<name>A0A932MNP5_UNCTE</name>
<feature type="transmembrane region" description="Helical" evidence="1">
    <location>
        <begin position="537"/>
        <end position="556"/>
    </location>
</feature>
<feature type="transmembrane region" description="Helical" evidence="1">
    <location>
        <begin position="132"/>
        <end position="154"/>
    </location>
</feature>
<feature type="transmembrane region" description="Helical" evidence="1">
    <location>
        <begin position="300"/>
        <end position="323"/>
    </location>
</feature>
<sequence length="653" mass="71782">MPMERIKRLANVKNLIFAVSLIMFVWLIWYFYTGFGGPSELATYLLPIALILQILILHRDNGLYPSLSGPTKNAIVACYVGICLYAFIYFFLDYEEIAIYRQGSYTTQDFIVGLLVFLLVMELSRICHNELFWVNVVLVAYTMWGYLSPIDFFWHPGTTFYRVVTSSTVELATGIYGLYAQIALTLIAAFMLLAGTASGFEAQNAMVMVMRRLAGRSRQLVTQTAVLASASLGLVSGSGAANAAVVGSFTIPLMKRYGVPAAFAAAVETAASMGGLIMPPMMAVAGFLMAEFLGVPYWDVVIRGFALAFVYYSTVSLSVYLLSVRLLPPEPIPLQAVPRYDQVKTAIFFLSVGFLLMLMGWLNYGSLRAALFTALFMFILLLLAFLYFKNLLKDPEAGKETFLGNVRRAIETHAEMTSYLTLMLATLGIMIGLFTVTGFINRMGAILLELGAWSVIATILMAWVFGWLAGAGLPPTATYIILAVIVVDPLRKLGIDPWVAHFFAFLIAVWGELSPPTSLTAAVAARIAEASFMQTMWLALKLCLPITLMSFAIFVRQDIVVNPGWAQIADMLLIVIGCCGMTCAIFGRFFDRAGANWMFRAALALFSLAVLLHPNDKVAVAAAVFLLPATIYGIWRHRLVAPPKGELQPRPAT</sequence>
<organism evidence="3 4">
    <name type="scientific">Tectimicrobiota bacterium</name>
    <dbReference type="NCBI Taxonomy" id="2528274"/>
    <lineage>
        <taxon>Bacteria</taxon>
        <taxon>Pseudomonadati</taxon>
        <taxon>Nitrospinota/Tectimicrobiota group</taxon>
        <taxon>Candidatus Tectimicrobiota</taxon>
    </lineage>
</organism>
<feature type="transmembrane region" description="Helical" evidence="1">
    <location>
        <begin position="618"/>
        <end position="635"/>
    </location>
</feature>
<protein>
    <submittedName>
        <fullName evidence="3">TRAP transporter permease</fullName>
    </submittedName>
</protein>
<gene>
    <name evidence="3" type="ORF">HYZ11_02210</name>
</gene>
<feature type="transmembrane region" description="Helical" evidence="1">
    <location>
        <begin position="597"/>
        <end position="612"/>
    </location>
</feature>
<feature type="domain" description="TRAP C4-dicarboxylate transport system permease DctM subunit" evidence="2">
    <location>
        <begin position="116"/>
        <end position="551"/>
    </location>
</feature>
<dbReference type="PANTHER" id="PTHR43849">
    <property type="entry name" value="BLL3936 PROTEIN"/>
    <property type="match status" value="1"/>
</dbReference>
<proteinExistence type="predicted"/>
<dbReference type="NCBIfam" id="TIGR02123">
    <property type="entry name" value="TRAP_fused"/>
    <property type="match status" value="1"/>
</dbReference>
<evidence type="ECO:0000313" key="3">
    <source>
        <dbReference type="EMBL" id="MBI3126401.1"/>
    </source>
</evidence>
<dbReference type="PANTHER" id="PTHR43849:SF2">
    <property type="entry name" value="BLL3936 PROTEIN"/>
    <property type="match status" value="1"/>
</dbReference>
<dbReference type="Pfam" id="PF06808">
    <property type="entry name" value="DctM"/>
    <property type="match status" value="1"/>
</dbReference>
<evidence type="ECO:0000313" key="4">
    <source>
        <dbReference type="Proteomes" id="UP000782312"/>
    </source>
</evidence>
<dbReference type="Proteomes" id="UP000782312">
    <property type="component" value="Unassembled WGS sequence"/>
</dbReference>
<feature type="transmembrane region" description="Helical" evidence="1">
    <location>
        <begin position="12"/>
        <end position="32"/>
    </location>
</feature>
<feature type="transmembrane region" description="Helical" evidence="1">
    <location>
        <begin position="174"/>
        <end position="200"/>
    </location>
</feature>
<evidence type="ECO:0000256" key="1">
    <source>
        <dbReference type="SAM" id="Phobius"/>
    </source>
</evidence>
<feature type="transmembrane region" description="Helical" evidence="1">
    <location>
        <begin position="369"/>
        <end position="388"/>
    </location>
</feature>
<dbReference type="InterPro" id="IPR010656">
    <property type="entry name" value="DctM"/>
</dbReference>
<dbReference type="EMBL" id="JACPUR010000003">
    <property type="protein sequence ID" value="MBI3126401.1"/>
    <property type="molecule type" value="Genomic_DNA"/>
</dbReference>
<dbReference type="AlphaFoldDB" id="A0A932MNP5"/>
<feature type="transmembrane region" description="Helical" evidence="1">
    <location>
        <begin position="220"/>
        <end position="241"/>
    </location>
</feature>
<feature type="transmembrane region" description="Helical" evidence="1">
    <location>
        <begin position="568"/>
        <end position="590"/>
    </location>
</feature>